<evidence type="ECO:0000313" key="1">
    <source>
        <dbReference type="EMBL" id="CAH2408762.1"/>
    </source>
</evidence>
<proteinExistence type="predicted"/>
<accession>A0ABM9EHB3</accession>
<evidence type="ECO:0000313" key="2">
    <source>
        <dbReference type="Proteomes" id="UP001153050"/>
    </source>
</evidence>
<protein>
    <submittedName>
        <fullName evidence="1">Uncharacterized protein</fullName>
    </submittedName>
</protein>
<comment type="caution">
    <text evidence="1">The sequence shown here is derived from an EMBL/GenBank/DDBJ whole genome shotgun (WGS) entry which is preliminary data.</text>
</comment>
<sequence>MSNDAIMYTLPGRVNRSNGLFEIGVRPSSSGKKTEVILHRFFKADPK</sequence>
<keyword evidence="2" id="KW-1185">Reference proteome</keyword>
<organism evidence="1 2">
    <name type="scientific">Mesorhizobium escarrei</name>
    <dbReference type="NCBI Taxonomy" id="666018"/>
    <lineage>
        <taxon>Bacteria</taxon>
        <taxon>Pseudomonadati</taxon>
        <taxon>Pseudomonadota</taxon>
        <taxon>Alphaproteobacteria</taxon>
        <taxon>Hyphomicrobiales</taxon>
        <taxon>Phyllobacteriaceae</taxon>
        <taxon>Mesorhizobium</taxon>
    </lineage>
</organism>
<dbReference type="Proteomes" id="UP001153050">
    <property type="component" value="Unassembled WGS sequence"/>
</dbReference>
<dbReference type="EMBL" id="CAKXZT010000168">
    <property type="protein sequence ID" value="CAH2408762.1"/>
    <property type="molecule type" value="Genomic_DNA"/>
</dbReference>
<reference evidence="1 2" key="1">
    <citation type="submission" date="2022-03" db="EMBL/GenBank/DDBJ databases">
        <authorList>
            <person name="Brunel B."/>
        </authorList>
    </citation>
    <scope>NUCLEOTIDE SEQUENCE [LARGE SCALE GENOMIC DNA]</scope>
    <source>
        <strain evidence="1">STM5069sample</strain>
    </source>
</reference>
<gene>
    <name evidence="1" type="ORF">MES5069_70380</name>
</gene>
<name>A0ABM9EHB3_9HYPH</name>